<dbReference type="GO" id="GO:0016787">
    <property type="term" value="F:hydrolase activity"/>
    <property type="evidence" value="ECO:0007669"/>
    <property type="project" value="InterPro"/>
</dbReference>
<keyword evidence="4" id="KW-1185">Reference proteome</keyword>
<evidence type="ECO:0000313" key="4">
    <source>
        <dbReference type="Proteomes" id="UP000653305"/>
    </source>
</evidence>
<dbReference type="InterPro" id="IPR029058">
    <property type="entry name" value="AB_hydrolase_fold"/>
</dbReference>
<dbReference type="Gene3D" id="3.40.50.1820">
    <property type="entry name" value="alpha/beta hydrolase"/>
    <property type="match status" value="1"/>
</dbReference>
<gene>
    <name evidence="3" type="ORF">PHJA_000994500</name>
</gene>
<reference evidence="3" key="1">
    <citation type="submission" date="2020-07" db="EMBL/GenBank/DDBJ databases">
        <title>Ethylene signaling mediates host invasion by parasitic plants.</title>
        <authorList>
            <person name="Yoshida S."/>
        </authorList>
    </citation>
    <scope>NUCLEOTIDE SEQUENCE</scope>
    <source>
        <strain evidence="3">Okayama</strain>
    </source>
</reference>
<dbReference type="AlphaFoldDB" id="A0A830BU91"/>
<sequence>SYIYIYIYSIYIYIKAPAVVASVNYRLSPEHKYPSQYDDGLDALRFIDAQNYDVLPAAADLSRCFVMGDSSGGNIAHHVTVRALRAGSRFEKLRIAGVIGVQPFFGGEERTESELRLARAAVIDVEKTDAMWRSFLPEGADRNHPAAYVFGGPVLKDVEFPRTLVIVGGYDPLQDWHRKYIEWLKGCGTRVEVTEYPNAFHAFYCFSELPEFALLLDDVASFIRKT</sequence>
<dbReference type="PANTHER" id="PTHR23024">
    <property type="entry name" value="ARYLACETAMIDE DEACETYLASE"/>
    <property type="match status" value="1"/>
</dbReference>
<dbReference type="PANTHER" id="PTHR23024:SF24">
    <property type="entry name" value="ALPHA_BETA HYDROLASE FOLD-3 DOMAIN-CONTAINING PROTEIN"/>
    <property type="match status" value="1"/>
</dbReference>
<protein>
    <submittedName>
        <fullName evidence="3">Probable carboxylesterase 18</fullName>
    </submittedName>
</protein>
<accession>A0A830BU91</accession>
<dbReference type="InterPro" id="IPR050466">
    <property type="entry name" value="Carboxylest/Gibb_receptor"/>
</dbReference>
<comment type="caution">
    <text evidence="3">The sequence shown here is derived from an EMBL/GenBank/DDBJ whole genome shotgun (WGS) entry which is preliminary data.</text>
</comment>
<dbReference type="Pfam" id="PF07859">
    <property type="entry name" value="Abhydrolase_3"/>
    <property type="match status" value="1"/>
</dbReference>
<organism evidence="3 4">
    <name type="scientific">Phtheirospermum japonicum</name>
    <dbReference type="NCBI Taxonomy" id="374723"/>
    <lineage>
        <taxon>Eukaryota</taxon>
        <taxon>Viridiplantae</taxon>
        <taxon>Streptophyta</taxon>
        <taxon>Embryophyta</taxon>
        <taxon>Tracheophyta</taxon>
        <taxon>Spermatophyta</taxon>
        <taxon>Magnoliopsida</taxon>
        <taxon>eudicotyledons</taxon>
        <taxon>Gunneridae</taxon>
        <taxon>Pentapetalae</taxon>
        <taxon>asterids</taxon>
        <taxon>lamiids</taxon>
        <taxon>Lamiales</taxon>
        <taxon>Orobanchaceae</taxon>
        <taxon>Orobanchaceae incertae sedis</taxon>
        <taxon>Phtheirospermum</taxon>
    </lineage>
</organism>
<dbReference type="EMBL" id="BMAC01000168">
    <property type="protein sequence ID" value="GFP88508.1"/>
    <property type="molecule type" value="Genomic_DNA"/>
</dbReference>
<evidence type="ECO:0000256" key="1">
    <source>
        <dbReference type="ARBA" id="ARBA00010515"/>
    </source>
</evidence>
<dbReference type="SUPFAM" id="SSF53474">
    <property type="entry name" value="alpha/beta-Hydrolases"/>
    <property type="match status" value="1"/>
</dbReference>
<name>A0A830BU91_9LAMI</name>
<feature type="domain" description="Alpha/beta hydrolase fold-3" evidence="2">
    <location>
        <begin position="15"/>
        <end position="204"/>
    </location>
</feature>
<evidence type="ECO:0000259" key="2">
    <source>
        <dbReference type="Pfam" id="PF07859"/>
    </source>
</evidence>
<dbReference type="Proteomes" id="UP000653305">
    <property type="component" value="Unassembled WGS sequence"/>
</dbReference>
<proteinExistence type="inferred from homology"/>
<feature type="non-terminal residue" evidence="3">
    <location>
        <position position="1"/>
    </location>
</feature>
<dbReference type="InterPro" id="IPR013094">
    <property type="entry name" value="AB_hydrolase_3"/>
</dbReference>
<comment type="similarity">
    <text evidence="1">Belongs to the 'GDXG' lipolytic enzyme family.</text>
</comment>
<evidence type="ECO:0000313" key="3">
    <source>
        <dbReference type="EMBL" id="GFP88508.1"/>
    </source>
</evidence>
<dbReference type="OrthoDB" id="408631at2759"/>